<accession>A0A8S1KT89</accession>
<gene>
    <name evidence="2" type="ORF">PPRIM_AZ9-3.1.T0270048</name>
</gene>
<reference evidence="2" key="1">
    <citation type="submission" date="2021-01" db="EMBL/GenBank/DDBJ databases">
        <authorList>
            <consortium name="Genoscope - CEA"/>
            <person name="William W."/>
        </authorList>
    </citation>
    <scope>NUCLEOTIDE SEQUENCE</scope>
</reference>
<feature type="transmembrane region" description="Helical" evidence="1">
    <location>
        <begin position="107"/>
        <end position="125"/>
    </location>
</feature>
<feature type="transmembrane region" description="Helical" evidence="1">
    <location>
        <begin position="12"/>
        <end position="32"/>
    </location>
</feature>
<keyword evidence="1" id="KW-0472">Membrane</keyword>
<organism evidence="2 3">
    <name type="scientific">Paramecium primaurelia</name>
    <dbReference type="NCBI Taxonomy" id="5886"/>
    <lineage>
        <taxon>Eukaryota</taxon>
        <taxon>Sar</taxon>
        <taxon>Alveolata</taxon>
        <taxon>Ciliophora</taxon>
        <taxon>Intramacronucleata</taxon>
        <taxon>Oligohymenophorea</taxon>
        <taxon>Peniculida</taxon>
        <taxon>Parameciidae</taxon>
        <taxon>Paramecium</taxon>
    </lineage>
</organism>
<keyword evidence="3" id="KW-1185">Reference proteome</keyword>
<evidence type="ECO:0000313" key="3">
    <source>
        <dbReference type="Proteomes" id="UP000688137"/>
    </source>
</evidence>
<name>A0A8S1KT89_PARPR</name>
<feature type="transmembrane region" description="Helical" evidence="1">
    <location>
        <begin position="44"/>
        <end position="64"/>
    </location>
</feature>
<evidence type="ECO:0000256" key="1">
    <source>
        <dbReference type="SAM" id="Phobius"/>
    </source>
</evidence>
<feature type="transmembrane region" description="Helical" evidence="1">
    <location>
        <begin position="76"/>
        <end position="95"/>
    </location>
</feature>
<evidence type="ECO:0000313" key="2">
    <source>
        <dbReference type="EMBL" id="CAD8058107.1"/>
    </source>
</evidence>
<dbReference type="EMBL" id="CAJJDM010000026">
    <property type="protein sequence ID" value="CAD8058107.1"/>
    <property type="molecule type" value="Genomic_DNA"/>
</dbReference>
<protein>
    <submittedName>
        <fullName evidence="2">Uncharacterized protein</fullName>
    </submittedName>
</protein>
<sequence length="150" mass="18287">MYNRLFWSKYIFRVFHISTITIISGNIIWKYLFSSQNEDPSKLIQWVLSFIMIISGFINTILLDPKNKMKQHSKQWIGMMHTKLILSIIIMTPIFNQIFDYHLALEIRFIFIVFWILISPFLRFYREAWSEHHRGQHTQLQMVQFEQIQE</sequence>
<keyword evidence="1" id="KW-0812">Transmembrane</keyword>
<dbReference type="Proteomes" id="UP000688137">
    <property type="component" value="Unassembled WGS sequence"/>
</dbReference>
<proteinExistence type="predicted"/>
<dbReference type="OMA" id="IFRVFHI"/>
<comment type="caution">
    <text evidence="2">The sequence shown here is derived from an EMBL/GenBank/DDBJ whole genome shotgun (WGS) entry which is preliminary data.</text>
</comment>
<keyword evidence="1" id="KW-1133">Transmembrane helix</keyword>
<dbReference type="AlphaFoldDB" id="A0A8S1KT89"/>